<proteinExistence type="predicted"/>
<organism evidence="3 4">
    <name type="scientific">Rubrobacter marinus</name>
    <dbReference type="NCBI Taxonomy" id="2653852"/>
    <lineage>
        <taxon>Bacteria</taxon>
        <taxon>Bacillati</taxon>
        <taxon>Actinomycetota</taxon>
        <taxon>Rubrobacteria</taxon>
        <taxon>Rubrobacterales</taxon>
        <taxon>Rubrobacteraceae</taxon>
        <taxon>Rubrobacter</taxon>
    </lineage>
</organism>
<evidence type="ECO:0000259" key="2">
    <source>
        <dbReference type="Pfam" id="PF03061"/>
    </source>
</evidence>
<name>A0A6G8PYX1_9ACTN</name>
<evidence type="ECO:0000313" key="4">
    <source>
        <dbReference type="Proteomes" id="UP000502706"/>
    </source>
</evidence>
<evidence type="ECO:0000256" key="1">
    <source>
        <dbReference type="ARBA" id="ARBA00022801"/>
    </source>
</evidence>
<dbReference type="GO" id="GO:0005829">
    <property type="term" value="C:cytosol"/>
    <property type="evidence" value="ECO:0007669"/>
    <property type="project" value="TreeGrafter"/>
</dbReference>
<gene>
    <name evidence="3" type="ORF">GBA65_13725</name>
</gene>
<feature type="domain" description="Thioesterase" evidence="2">
    <location>
        <begin position="45"/>
        <end position="120"/>
    </location>
</feature>
<dbReference type="PANTHER" id="PTHR43240:SF8">
    <property type="entry name" value="PHENYLACETIC ACID DEGRADATION-RELATED PROTEIN"/>
    <property type="match status" value="1"/>
</dbReference>
<dbReference type="InterPro" id="IPR003736">
    <property type="entry name" value="PAAI_dom"/>
</dbReference>
<dbReference type="AlphaFoldDB" id="A0A6G8PYX1"/>
<evidence type="ECO:0000313" key="3">
    <source>
        <dbReference type="EMBL" id="QIN79396.1"/>
    </source>
</evidence>
<dbReference type="CDD" id="cd03443">
    <property type="entry name" value="PaaI_thioesterase"/>
    <property type="match status" value="1"/>
</dbReference>
<dbReference type="KEGG" id="rmar:GBA65_13725"/>
<dbReference type="Pfam" id="PF03061">
    <property type="entry name" value="4HBT"/>
    <property type="match status" value="1"/>
</dbReference>
<sequence length="136" mass="14519">MSLLDKLNERGKGKLPGLIGLEVLEAGEGKIRSRLPLRDELLAPNGYLHAATVVALADTSSGYGCFVNLPNGAEGFTTVELKSNFLGTKREGAIACEATLVHGGRATQVWDAVVADEDSGKKLALFRCTQMILYAR</sequence>
<keyword evidence="1" id="KW-0378">Hydrolase</keyword>
<dbReference type="RefSeq" id="WP_166397059.1">
    <property type="nucleotide sequence ID" value="NZ_CP045121.1"/>
</dbReference>
<dbReference type="SUPFAM" id="SSF54637">
    <property type="entry name" value="Thioesterase/thiol ester dehydrase-isomerase"/>
    <property type="match status" value="1"/>
</dbReference>
<dbReference type="EMBL" id="CP045121">
    <property type="protein sequence ID" value="QIN79396.1"/>
    <property type="molecule type" value="Genomic_DNA"/>
</dbReference>
<dbReference type="GO" id="GO:0061522">
    <property type="term" value="F:1,4-dihydroxy-2-naphthoyl-CoA thioesterase activity"/>
    <property type="evidence" value="ECO:0007669"/>
    <property type="project" value="TreeGrafter"/>
</dbReference>
<dbReference type="InterPro" id="IPR029069">
    <property type="entry name" value="HotDog_dom_sf"/>
</dbReference>
<reference evidence="3 4" key="1">
    <citation type="submission" date="2019-10" db="EMBL/GenBank/DDBJ databases">
        <title>Rubrobacter sp nov SCSIO 52915 isolated from a deep-sea sediment in the South China Sea.</title>
        <authorList>
            <person name="Chen R.W."/>
        </authorList>
    </citation>
    <scope>NUCLEOTIDE SEQUENCE [LARGE SCALE GENOMIC DNA]</scope>
    <source>
        <strain evidence="3 4">SCSIO 52915</strain>
    </source>
</reference>
<dbReference type="PANTHER" id="PTHR43240">
    <property type="entry name" value="1,4-DIHYDROXY-2-NAPHTHOYL-COA THIOESTERASE 1"/>
    <property type="match status" value="1"/>
</dbReference>
<keyword evidence="4" id="KW-1185">Reference proteome</keyword>
<dbReference type="Proteomes" id="UP000502706">
    <property type="component" value="Chromosome"/>
</dbReference>
<dbReference type="NCBIfam" id="TIGR00369">
    <property type="entry name" value="unchar_dom_1"/>
    <property type="match status" value="1"/>
</dbReference>
<dbReference type="Gene3D" id="3.10.129.10">
    <property type="entry name" value="Hotdog Thioesterase"/>
    <property type="match status" value="1"/>
</dbReference>
<dbReference type="InterPro" id="IPR006683">
    <property type="entry name" value="Thioestr_dom"/>
</dbReference>
<protein>
    <submittedName>
        <fullName evidence="3">Hotdog fold thioesterase</fullName>
    </submittedName>
</protein>
<accession>A0A6G8PYX1</accession>